<evidence type="ECO:0000313" key="2">
    <source>
        <dbReference type="Proteomes" id="UP000008332"/>
    </source>
</evidence>
<dbReference type="Proteomes" id="UP000008332">
    <property type="component" value="Chromosome"/>
</dbReference>
<reference evidence="2" key="1">
    <citation type="submission" date="2006-02" db="EMBL/GenBank/DDBJ databases">
        <title>Complete sequence of chromosome of Rhodoferax ferrireducens DSM 15236.</title>
        <authorList>
            <person name="Copeland A."/>
            <person name="Lucas S."/>
            <person name="Lapidus A."/>
            <person name="Barry K."/>
            <person name="Detter J.C."/>
            <person name="Glavina del Rio T."/>
            <person name="Hammon N."/>
            <person name="Israni S."/>
            <person name="Pitluck S."/>
            <person name="Brettin T."/>
            <person name="Bruce D."/>
            <person name="Han C."/>
            <person name="Tapia R."/>
            <person name="Gilna P."/>
            <person name="Kiss H."/>
            <person name="Schmutz J."/>
            <person name="Larimer F."/>
            <person name="Land M."/>
            <person name="Kyrpides N."/>
            <person name="Ivanova N."/>
            <person name="Richardson P."/>
        </authorList>
    </citation>
    <scope>NUCLEOTIDE SEQUENCE [LARGE SCALE GENOMIC DNA]</scope>
    <source>
        <strain evidence="2">ATCC BAA-621 / DSM 15236 / T118</strain>
    </source>
</reference>
<dbReference type="eggNOG" id="ENOG502ZAS1">
    <property type="taxonomic scope" value="Bacteria"/>
</dbReference>
<dbReference type="STRING" id="338969.Rfer_0638"/>
<sequence length="433" mass="47717">MKSPPSDDHKNPAHCVTMPKSPGAAASLAPASSVSLYDTRPFFEKALVFGVQNGIIDQQKLDAIGNDAPKGMVQIARYFGTEFLRPELEKAKDRIINLVSLYLENDSGGDLRLAAESLRDHSFLSRSKGGSDLLKALLAMPQNSHFGMNERAGFSDDKIPLLAKWSLASLSDYQAELAKRSQVAQTMDAAIWLADALGMEADELEDASPDAEAVIRTALLTLACRRRTMPDWVGFEKMVLALRKKYGEAADVCSLFPIAMPAKLPIHFKTVLQKVQQSVAADLPKVLDAKVPVRKLFNQTPAFVGRYFWVEDGLSEVDDYDRSASLAWHKVTGGHSDDSSLLTLFLCVATETAPKTLLTEKNAIALVRKIRKTGLKPGLASQYMALHAPAQHQSDYARLWNDFLLDAQPTLQSDRDYGLQDALTLLRRECNVK</sequence>
<accession>Q221B4</accession>
<dbReference type="HOGENOM" id="CLU_635577_0_0_4"/>
<dbReference type="EMBL" id="CP000267">
    <property type="protein sequence ID" value="ABD68389.1"/>
    <property type="molecule type" value="Genomic_DNA"/>
</dbReference>
<keyword evidence="2" id="KW-1185">Reference proteome</keyword>
<dbReference type="OrthoDB" id="9177834at2"/>
<protein>
    <submittedName>
        <fullName evidence="1">Uncharacterized protein</fullName>
    </submittedName>
</protein>
<dbReference type="AlphaFoldDB" id="Q221B4"/>
<proteinExistence type="predicted"/>
<name>Q221B4_ALBFT</name>
<gene>
    <name evidence="1" type="ordered locus">Rfer_0638</name>
</gene>
<organism evidence="1 2">
    <name type="scientific">Albidiferax ferrireducens (strain ATCC BAA-621 / DSM 15236 / T118)</name>
    <name type="common">Rhodoferax ferrireducens</name>
    <dbReference type="NCBI Taxonomy" id="338969"/>
    <lineage>
        <taxon>Bacteria</taxon>
        <taxon>Pseudomonadati</taxon>
        <taxon>Pseudomonadota</taxon>
        <taxon>Betaproteobacteria</taxon>
        <taxon>Burkholderiales</taxon>
        <taxon>Comamonadaceae</taxon>
        <taxon>Rhodoferax</taxon>
    </lineage>
</organism>
<dbReference type="KEGG" id="rfr:Rfer_0638"/>
<evidence type="ECO:0000313" key="1">
    <source>
        <dbReference type="EMBL" id="ABD68389.1"/>
    </source>
</evidence>